<keyword evidence="9" id="KW-1133">Transmembrane helix</keyword>
<dbReference type="SUPFAM" id="SSF52058">
    <property type="entry name" value="L domain-like"/>
    <property type="match status" value="2"/>
</dbReference>
<keyword evidence="4" id="KW-0433">Leucine-rich repeat</keyword>
<keyword evidence="16" id="KW-1185">Reference proteome</keyword>
<dbReference type="OrthoDB" id="5966846at2759"/>
<dbReference type="SMART" id="SM00365">
    <property type="entry name" value="LRR_SD22"/>
    <property type="match status" value="11"/>
</dbReference>
<dbReference type="FunFam" id="3.40.50.10140:FF:000026">
    <property type="entry name" value="Toll-like receptor 2"/>
    <property type="match status" value="1"/>
</dbReference>
<protein>
    <submittedName>
        <fullName evidence="17">Toll-like receptor 4</fullName>
    </submittedName>
</protein>
<dbReference type="FunFam" id="3.80.10.10:FF:001360">
    <property type="entry name" value="Uncharacterized protein"/>
    <property type="match status" value="1"/>
</dbReference>
<evidence type="ECO:0000256" key="14">
    <source>
        <dbReference type="SAM" id="SignalP"/>
    </source>
</evidence>
<dbReference type="GO" id="GO:0006954">
    <property type="term" value="P:inflammatory response"/>
    <property type="evidence" value="ECO:0000318"/>
    <property type="project" value="GO_Central"/>
</dbReference>
<reference evidence="16" key="1">
    <citation type="journal article" date="2020" name="Nat. Ecol. Evol.">
        <title>Deeply conserved synteny resolves early events in vertebrate evolution.</title>
        <authorList>
            <person name="Simakov O."/>
            <person name="Marletaz F."/>
            <person name="Yue J.X."/>
            <person name="O'Connell B."/>
            <person name="Jenkins J."/>
            <person name="Brandt A."/>
            <person name="Calef R."/>
            <person name="Tung C.H."/>
            <person name="Huang T.K."/>
            <person name="Schmutz J."/>
            <person name="Satoh N."/>
            <person name="Yu J.K."/>
            <person name="Putnam N.H."/>
            <person name="Green R.E."/>
            <person name="Rokhsar D.S."/>
        </authorList>
    </citation>
    <scope>NUCLEOTIDE SEQUENCE [LARGE SCALE GENOMIC DNA]</scope>
    <source>
        <strain evidence="16">S238N-H82</strain>
    </source>
</reference>
<evidence type="ECO:0000256" key="12">
    <source>
        <dbReference type="ARBA" id="ARBA00023180"/>
    </source>
</evidence>
<dbReference type="InterPro" id="IPR035897">
    <property type="entry name" value="Toll_tir_struct_dom_sf"/>
</dbReference>
<feature type="chain" id="PRO_5039892336" evidence="14">
    <location>
        <begin position="23"/>
        <end position="978"/>
    </location>
</feature>
<dbReference type="InterPro" id="IPR001611">
    <property type="entry name" value="Leu-rich_rpt"/>
</dbReference>
<dbReference type="GO" id="GO:0045087">
    <property type="term" value="P:innate immune response"/>
    <property type="evidence" value="ECO:0007669"/>
    <property type="project" value="UniProtKB-KW"/>
</dbReference>
<dbReference type="InterPro" id="IPR032675">
    <property type="entry name" value="LRR_dom_sf"/>
</dbReference>
<dbReference type="AlphaFoldDB" id="A0A9J7MY41"/>
<evidence type="ECO:0000256" key="13">
    <source>
        <dbReference type="ARBA" id="ARBA00023198"/>
    </source>
</evidence>
<dbReference type="Gene3D" id="3.40.50.10140">
    <property type="entry name" value="Toll/interleukin-1 receptor homology (TIR) domain"/>
    <property type="match status" value="1"/>
</dbReference>
<evidence type="ECO:0000256" key="6">
    <source>
        <dbReference type="ARBA" id="ARBA00022729"/>
    </source>
</evidence>
<dbReference type="InterPro" id="IPR003591">
    <property type="entry name" value="Leu-rich_rpt_typical-subtyp"/>
</dbReference>
<dbReference type="PANTHER" id="PTHR24365">
    <property type="entry name" value="TOLL-LIKE RECEPTOR"/>
    <property type="match status" value="1"/>
</dbReference>
<dbReference type="SMART" id="SM00082">
    <property type="entry name" value="LRRCT"/>
    <property type="match status" value="1"/>
</dbReference>
<dbReference type="InterPro" id="IPR000483">
    <property type="entry name" value="Cys-rich_flank_reg_C"/>
</dbReference>
<evidence type="ECO:0000313" key="17">
    <source>
        <dbReference type="RefSeq" id="XP_035685802.1"/>
    </source>
</evidence>
<evidence type="ECO:0000256" key="10">
    <source>
        <dbReference type="ARBA" id="ARBA00023136"/>
    </source>
</evidence>
<keyword evidence="13" id="KW-0395">Inflammatory response</keyword>
<evidence type="ECO:0000256" key="5">
    <source>
        <dbReference type="ARBA" id="ARBA00022692"/>
    </source>
</evidence>
<evidence type="ECO:0000256" key="7">
    <source>
        <dbReference type="ARBA" id="ARBA00022737"/>
    </source>
</evidence>
<dbReference type="SMART" id="SM00369">
    <property type="entry name" value="LRR_TYP"/>
    <property type="match status" value="17"/>
</dbReference>
<keyword evidence="11" id="KW-0675">Receptor</keyword>
<keyword evidence="10" id="KW-0472">Membrane</keyword>
<dbReference type="Pfam" id="PF01582">
    <property type="entry name" value="TIR"/>
    <property type="match status" value="1"/>
</dbReference>
<keyword evidence="5" id="KW-0812">Transmembrane</keyword>
<dbReference type="GeneID" id="118422387"/>
<evidence type="ECO:0000256" key="3">
    <source>
        <dbReference type="ARBA" id="ARBA00022588"/>
    </source>
</evidence>
<dbReference type="GO" id="GO:0007165">
    <property type="term" value="P:signal transduction"/>
    <property type="evidence" value="ECO:0000318"/>
    <property type="project" value="GO_Central"/>
</dbReference>
<keyword evidence="6 14" id="KW-0732">Signal</keyword>
<feature type="domain" description="TIR" evidence="15">
    <location>
        <begin position="803"/>
        <end position="950"/>
    </location>
</feature>
<gene>
    <name evidence="17" type="primary">LOC118422387</name>
</gene>
<dbReference type="Pfam" id="PF00560">
    <property type="entry name" value="LRR_1"/>
    <property type="match status" value="1"/>
</dbReference>
<evidence type="ECO:0000256" key="4">
    <source>
        <dbReference type="ARBA" id="ARBA00022614"/>
    </source>
</evidence>
<keyword evidence="12" id="KW-0325">Glycoprotein</keyword>
<dbReference type="Pfam" id="PF13855">
    <property type="entry name" value="LRR_8"/>
    <property type="match status" value="5"/>
</dbReference>
<dbReference type="KEGG" id="bfo:118422387"/>
<dbReference type="InterPro" id="IPR000157">
    <property type="entry name" value="TIR_dom"/>
</dbReference>
<comment type="subcellular location">
    <subcellularLocation>
        <location evidence="1">Membrane</location>
        <topology evidence="1">Single-pass type I membrane protein</topology>
    </subcellularLocation>
</comment>
<keyword evidence="8" id="KW-0391">Immunity</keyword>
<feature type="signal peptide" evidence="14">
    <location>
        <begin position="1"/>
        <end position="22"/>
    </location>
</feature>
<keyword evidence="3" id="KW-0399">Innate immunity</keyword>
<evidence type="ECO:0000259" key="15">
    <source>
        <dbReference type="PROSITE" id="PS50104"/>
    </source>
</evidence>
<evidence type="ECO:0000256" key="8">
    <source>
        <dbReference type="ARBA" id="ARBA00022859"/>
    </source>
</evidence>
<evidence type="ECO:0000256" key="9">
    <source>
        <dbReference type="ARBA" id="ARBA00022989"/>
    </source>
</evidence>
<sequence length="978" mass="112480">MWAVVILSLSAWSLLGMPVAKADNPHGCQVWSTTEVTCVDANLKYVPPDLPASILRLDLQDNWIKEFHKESFGSLKRLQYLDLSRTGIRYVENGTFASMKHLRTLNLSRNNLGDSQWSNITSSLPSLQTLILSNNRLQHLNRWSFMGMYNLTFLNLSSNVGWSSNIGFEGCALCGLQRLQVLDMSHNKLRTEDLPDRLFHPQSEIEFLDLSGNWLRDDLLEKEELWSRLTRLRTLNVRRNLLSIPKFAQSFRNLTSLNRIDMSRNNIEQFCFQHVVPILDLPIHDLLLNHNTISTFEKGILLRLRHLKTLSLKSSQPLRSQTILTELQHTQIQKLEWGTTVRGAFAIDNTTFGRLPDLEELDIHGPGFYQLEEPSSGPNVSTVRAQFLQHSRNLTKLNLGWNNIDIIDGSAFKGLGRLERLELQFNNIETLPAHVFDPLRSLTYLDLTLNKLQTISARPFNSLLNLQWLYLTSNGIIHIDNTTFIRLRSLTHLYLNYNSLVTVRNVVGPNLRYLTFRRNRITELKANEFSSLANLVYLSLESNDVSNIEPGAFQGLGKLEELDLSGNSITTVTSKMFQGLENVTELYLSSNDMTKIEPYGFYGLRRLPRLQIGSSLSAIPPYAFVGLDSLTTLALSHNRIIKVERHAFDGLPNIEIFALFRNKISLFEEETFGRVVRRATRVSLDDNPFFCDCRLLWFVEWARENPSKLDLSTNLESYKCNAPPEYAETYLSNFHINCTSPVDTDTEFRPDPLLACVLSSSAVLFYMFAVILVSHYHWKIKYLMFLLRRRNENDEEPMRGRRFVYDAFVAHNSEDIRWVVHELCHNLEDVEDQPRYKLCIHQRNFLPGAPIVNNIVKAIETSRKTICVLTRSFLRSGWCEFELQLAQTPDNLFGKGGSCRLILVFLEKIPRPLLKKYKHLEAVMDRDTYLEWPGDARGRPLFWRRLRAALGKPVNNEQAGDGGMRDDDGHELVPLNMM</sequence>
<dbReference type="GO" id="GO:0038023">
    <property type="term" value="F:signaling receptor activity"/>
    <property type="evidence" value="ECO:0000318"/>
    <property type="project" value="GO_Central"/>
</dbReference>
<keyword evidence="7" id="KW-0677">Repeat</keyword>
<reference evidence="17" key="2">
    <citation type="submission" date="2025-08" db="UniProtKB">
        <authorList>
            <consortium name="RefSeq"/>
        </authorList>
    </citation>
    <scope>IDENTIFICATION</scope>
    <source>
        <strain evidence="17">S238N-H82</strain>
        <tissue evidence="17">Testes</tissue>
    </source>
</reference>
<dbReference type="SMART" id="SM00255">
    <property type="entry name" value="TIR"/>
    <property type="match status" value="1"/>
</dbReference>
<dbReference type="RefSeq" id="XP_035685802.1">
    <property type="nucleotide sequence ID" value="XM_035829909.1"/>
</dbReference>
<dbReference type="Proteomes" id="UP000001554">
    <property type="component" value="Chromosome 9"/>
</dbReference>
<comment type="similarity">
    <text evidence="2">Belongs to the Toll-like receptor family.</text>
</comment>
<evidence type="ECO:0000256" key="1">
    <source>
        <dbReference type="ARBA" id="ARBA00004479"/>
    </source>
</evidence>
<evidence type="ECO:0000313" key="16">
    <source>
        <dbReference type="Proteomes" id="UP000001554"/>
    </source>
</evidence>
<dbReference type="SUPFAM" id="SSF52200">
    <property type="entry name" value="Toll/Interleukin receptor TIR domain"/>
    <property type="match status" value="1"/>
</dbReference>
<evidence type="ECO:0000256" key="2">
    <source>
        <dbReference type="ARBA" id="ARBA00009634"/>
    </source>
</evidence>
<dbReference type="GO" id="GO:0005886">
    <property type="term" value="C:plasma membrane"/>
    <property type="evidence" value="ECO:0000318"/>
    <property type="project" value="GO_Central"/>
</dbReference>
<dbReference type="Gene3D" id="3.80.10.10">
    <property type="entry name" value="Ribonuclease Inhibitor"/>
    <property type="match status" value="5"/>
</dbReference>
<dbReference type="PROSITE" id="PS50104">
    <property type="entry name" value="TIR"/>
    <property type="match status" value="1"/>
</dbReference>
<accession>A0A9J7MY41</accession>
<proteinExistence type="inferred from homology"/>
<dbReference type="PROSITE" id="PS51450">
    <property type="entry name" value="LRR"/>
    <property type="match status" value="3"/>
</dbReference>
<name>A0A9J7MY41_BRAFL</name>
<evidence type="ECO:0000256" key="11">
    <source>
        <dbReference type="ARBA" id="ARBA00023170"/>
    </source>
</evidence>
<organism evidence="16 17">
    <name type="scientific">Branchiostoma floridae</name>
    <name type="common">Florida lancelet</name>
    <name type="synonym">Amphioxus</name>
    <dbReference type="NCBI Taxonomy" id="7739"/>
    <lineage>
        <taxon>Eukaryota</taxon>
        <taxon>Metazoa</taxon>
        <taxon>Chordata</taxon>
        <taxon>Cephalochordata</taxon>
        <taxon>Leptocardii</taxon>
        <taxon>Amphioxiformes</taxon>
        <taxon>Branchiostomatidae</taxon>
        <taxon>Branchiostoma</taxon>
    </lineage>
</organism>
<dbReference type="PANTHER" id="PTHR24365:SF530">
    <property type="entry name" value="MSTPROX-RELATED"/>
    <property type="match status" value="1"/>
</dbReference>